<dbReference type="AlphaFoldDB" id="A0A8J5UEH4"/>
<dbReference type="GO" id="GO:0016020">
    <property type="term" value="C:membrane"/>
    <property type="evidence" value="ECO:0007669"/>
    <property type="project" value="UniProtKB-SubCell"/>
</dbReference>
<comment type="subcellular location">
    <subcellularLocation>
        <location evidence="1">Membrane</location>
        <topology evidence="1">Multi-pass membrane protein</topology>
    </subcellularLocation>
</comment>
<name>A0A8J5UEH4_9ASCO</name>
<dbReference type="OrthoDB" id="2159384at2759"/>
<evidence type="ECO:0000256" key="3">
    <source>
        <dbReference type="ARBA" id="ARBA00022989"/>
    </source>
</evidence>
<keyword evidence="2 5" id="KW-0812">Transmembrane</keyword>
<feature type="domain" description="EXS" evidence="6">
    <location>
        <begin position="204"/>
        <end position="440"/>
    </location>
</feature>
<accession>A0A8J5UEH4</accession>
<reference evidence="7 8" key="1">
    <citation type="journal article" date="2021" name="DNA Res.">
        <title>Genome analysis of Candida subhashii reveals its hybrid nature and dual mitochondrial genome conformations.</title>
        <authorList>
            <person name="Mixao V."/>
            <person name="Hegedusova E."/>
            <person name="Saus E."/>
            <person name="Pryszcz L.P."/>
            <person name="Cillingova A."/>
            <person name="Nosek J."/>
            <person name="Gabaldon T."/>
        </authorList>
    </citation>
    <scope>NUCLEOTIDE SEQUENCE [LARGE SCALE GENOMIC DNA]</scope>
    <source>
        <strain evidence="7 8">CBS 10753</strain>
    </source>
</reference>
<evidence type="ECO:0000256" key="1">
    <source>
        <dbReference type="ARBA" id="ARBA00004141"/>
    </source>
</evidence>
<dbReference type="Pfam" id="PF03124">
    <property type="entry name" value="EXS"/>
    <property type="match status" value="1"/>
</dbReference>
<dbReference type="EMBL" id="JAGSYN010000265">
    <property type="protein sequence ID" value="KAG7661158.1"/>
    <property type="molecule type" value="Genomic_DNA"/>
</dbReference>
<evidence type="ECO:0000259" key="6">
    <source>
        <dbReference type="PROSITE" id="PS51380"/>
    </source>
</evidence>
<evidence type="ECO:0000256" key="2">
    <source>
        <dbReference type="ARBA" id="ARBA00022692"/>
    </source>
</evidence>
<keyword evidence="8" id="KW-1185">Reference proteome</keyword>
<evidence type="ECO:0000256" key="5">
    <source>
        <dbReference type="SAM" id="Phobius"/>
    </source>
</evidence>
<dbReference type="PROSITE" id="PS51380">
    <property type="entry name" value="EXS"/>
    <property type="match status" value="1"/>
</dbReference>
<sequence>MDDQQGETQQILFNDFIPLPFRILFLIQLGTGFWFVLVTLCFNFTSLNILQLLNLSYTSHNYVQLHERVLTSVVHGEFATTVPAENQENSRLIRGIWNDFKSIAIVNTICWILFKLTPDQELFKFVKHGIPVVAFGYLIYRLFYRSTNTSGQIRMYTTMKRILLGGINSMTMRSNDILISDSMVSYAKVLNDFGLYIWNYYYSSEIPYNYHLEFGILCIPIAIRMRQCWVEYKLTNQDQHIYNLIKYATGLGPLLVNVLIKSTLLHDNDSGEREILMNKLTNLNRWWYFTSAINSTYSFIWDVKMDWNLELFDFLFQFNKKTNPYYRFQILRNRLAFDNKAIYYIIIVVDFILRFIWILKLFIINEEMKMDNIPYLYIFSTFLFGYDAYSFGYTVIELLEIYRRWFWCFIKLESDWIKLKINESEYEEIELKEPIGTKEG</sequence>
<feature type="transmembrane region" description="Helical" evidence="5">
    <location>
        <begin position="23"/>
        <end position="44"/>
    </location>
</feature>
<evidence type="ECO:0000313" key="7">
    <source>
        <dbReference type="EMBL" id="KAG7661158.1"/>
    </source>
</evidence>
<proteinExistence type="predicted"/>
<dbReference type="PANTHER" id="PTHR10783:SF46">
    <property type="entry name" value="PROTEIN ERD1 HOMOLOG 2"/>
    <property type="match status" value="1"/>
</dbReference>
<dbReference type="Proteomes" id="UP000694255">
    <property type="component" value="Unassembled WGS sequence"/>
</dbReference>
<organism evidence="7 8">
    <name type="scientific">[Candida] subhashii</name>
    <dbReference type="NCBI Taxonomy" id="561895"/>
    <lineage>
        <taxon>Eukaryota</taxon>
        <taxon>Fungi</taxon>
        <taxon>Dikarya</taxon>
        <taxon>Ascomycota</taxon>
        <taxon>Saccharomycotina</taxon>
        <taxon>Pichiomycetes</taxon>
        <taxon>Debaryomycetaceae</taxon>
        <taxon>Spathaspora</taxon>
    </lineage>
</organism>
<dbReference type="PANTHER" id="PTHR10783">
    <property type="entry name" value="XENOTROPIC AND POLYTROPIC RETROVIRUS RECEPTOR 1-RELATED"/>
    <property type="match status" value="1"/>
</dbReference>
<feature type="transmembrane region" description="Helical" evidence="5">
    <location>
        <begin position="375"/>
        <end position="396"/>
    </location>
</feature>
<keyword evidence="4 5" id="KW-0472">Membrane</keyword>
<evidence type="ECO:0000313" key="8">
    <source>
        <dbReference type="Proteomes" id="UP000694255"/>
    </source>
</evidence>
<protein>
    <submittedName>
        <fullName evidence="7">ERD1</fullName>
    </submittedName>
</protein>
<dbReference type="RefSeq" id="XP_049261391.1">
    <property type="nucleotide sequence ID" value="XM_049409386.1"/>
</dbReference>
<comment type="caution">
    <text evidence="7">The sequence shown here is derived from an EMBL/GenBank/DDBJ whole genome shotgun (WGS) entry which is preliminary data.</text>
</comment>
<evidence type="ECO:0000256" key="4">
    <source>
        <dbReference type="ARBA" id="ARBA00023136"/>
    </source>
</evidence>
<gene>
    <name evidence="7" type="ORF">J8A68_005331</name>
</gene>
<feature type="transmembrane region" description="Helical" evidence="5">
    <location>
        <begin position="341"/>
        <end position="363"/>
    </location>
</feature>
<dbReference type="InterPro" id="IPR004342">
    <property type="entry name" value="EXS_C"/>
</dbReference>
<dbReference type="GO" id="GO:0005737">
    <property type="term" value="C:cytoplasm"/>
    <property type="evidence" value="ECO:0007669"/>
    <property type="project" value="TreeGrafter"/>
</dbReference>
<keyword evidence="3 5" id="KW-1133">Transmembrane helix</keyword>
<dbReference type="GeneID" id="73472131"/>